<feature type="binding site" evidence="21">
    <location>
        <position position="678"/>
    </location>
    <ligand>
        <name>ATP</name>
        <dbReference type="ChEBI" id="CHEBI:30616"/>
    </ligand>
</feature>
<dbReference type="InterPro" id="IPR001245">
    <property type="entry name" value="Ser-Thr/Tyr_kinase_cat_dom"/>
</dbReference>
<dbReference type="InterPro" id="IPR011009">
    <property type="entry name" value="Kinase-like_dom_sf"/>
</dbReference>
<keyword evidence="15 23" id="KW-0472">Membrane</keyword>
<dbReference type="Proteomes" id="UP001140206">
    <property type="component" value="Chromosome 5"/>
</dbReference>
<evidence type="ECO:0000256" key="21">
    <source>
        <dbReference type="PROSITE-ProRule" id="PRU10141"/>
    </source>
</evidence>
<keyword evidence="7" id="KW-0808">Transferase</keyword>
<accession>A0AAV8CLM9</accession>
<keyword evidence="6" id="KW-0433">Leucine-rich repeat</keyword>
<evidence type="ECO:0000256" key="18">
    <source>
        <dbReference type="ARBA" id="ARBA00023180"/>
    </source>
</evidence>
<dbReference type="FunFam" id="3.30.200.20:FF:000226">
    <property type="entry name" value="receptor protein kinase TMK1"/>
    <property type="match status" value="1"/>
</dbReference>
<keyword evidence="16" id="KW-1015">Disulfide bond</keyword>
<keyword evidence="17" id="KW-0675">Receptor</keyword>
<dbReference type="SUPFAM" id="SSF56112">
    <property type="entry name" value="Protein kinase-like (PK-like)"/>
    <property type="match status" value="1"/>
</dbReference>
<keyword evidence="11 21" id="KW-0547">Nucleotide-binding</keyword>
<comment type="catalytic activity">
    <reaction evidence="20">
        <text>L-seryl-[protein] + ATP = O-phospho-L-seryl-[protein] + ADP + H(+)</text>
        <dbReference type="Rhea" id="RHEA:17989"/>
        <dbReference type="Rhea" id="RHEA-COMP:9863"/>
        <dbReference type="Rhea" id="RHEA-COMP:11604"/>
        <dbReference type="ChEBI" id="CHEBI:15378"/>
        <dbReference type="ChEBI" id="CHEBI:29999"/>
        <dbReference type="ChEBI" id="CHEBI:30616"/>
        <dbReference type="ChEBI" id="CHEBI:83421"/>
        <dbReference type="ChEBI" id="CHEBI:456216"/>
        <dbReference type="EC" id="2.7.11.1"/>
    </reaction>
</comment>
<evidence type="ECO:0000256" key="5">
    <source>
        <dbReference type="ARBA" id="ARBA00022527"/>
    </source>
</evidence>
<dbReference type="Pfam" id="PF12799">
    <property type="entry name" value="LRR_4"/>
    <property type="match status" value="1"/>
</dbReference>
<organism evidence="25 26">
    <name type="scientific">Rhynchospora pubera</name>
    <dbReference type="NCBI Taxonomy" id="906938"/>
    <lineage>
        <taxon>Eukaryota</taxon>
        <taxon>Viridiplantae</taxon>
        <taxon>Streptophyta</taxon>
        <taxon>Embryophyta</taxon>
        <taxon>Tracheophyta</taxon>
        <taxon>Spermatophyta</taxon>
        <taxon>Magnoliopsida</taxon>
        <taxon>Liliopsida</taxon>
        <taxon>Poales</taxon>
        <taxon>Cyperaceae</taxon>
        <taxon>Cyperoideae</taxon>
        <taxon>Rhynchosporeae</taxon>
        <taxon>Rhynchospora</taxon>
    </lineage>
</organism>
<evidence type="ECO:0000313" key="25">
    <source>
        <dbReference type="EMBL" id="KAJ4755694.1"/>
    </source>
</evidence>
<dbReference type="Gene3D" id="1.10.510.10">
    <property type="entry name" value="Transferase(Phosphotransferase) domain 1"/>
    <property type="match status" value="1"/>
</dbReference>
<gene>
    <name evidence="25" type="ORF">LUZ62_090099</name>
</gene>
<name>A0AAV8CLM9_9POAL</name>
<dbReference type="InterPro" id="IPR052422">
    <property type="entry name" value="Auxin_Ser/Thr_Kinase"/>
</dbReference>
<keyword evidence="4" id="KW-1003">Cell membrane</keyword>
<dbReference type="GO" id="GO:0004674">
    <property type="term" value="F:protein serine/threonine kinase activity"/>
    <property type="evidence" value="ECO:0007669"/>
    <property type="project" value="UniProtKB-KW"/>
</dbReference>
<evidence type="ECO:0000256" key="20">
    <source>
        <dbReference type="ARBA" id="ARBA00048679"/>
    </source>
</evidence>
<feature type="domain" description="Protein kinase" evidence="24">
    <location>
        <begin position="650"/>
        <end position="933"/>
    </location>
</feature>
<dbReference type="SUPFAM" id="SSF52058">
    <property type="entry name" value="L domain-like"/>
    <property type="match status" value="1"/>
</dbReference>
<evidence type="ECO:0000256" key="4">
    <source>
        <dbReference type="ARBA" id="ARBA00022475"/>
    </source>
</evidence>
<comment type="subcellular location">
    <subcellularLocation>
        <location evidence="1">Cell membrane</location>
        <topology evidence="1">Single-pass membrane protein</topology>
    </subcellularLocation>
</comment>
<reference evidence="25" key="1">
    <citation type="submission" date="2022-08" db="EMBL/GenBank/DDBJ databases">
        <authorList>
            <person name="Marques A."/>
        </authorList>
    </citation>
    <scope>NUCLEOTIDE SEQUENCE</scope>
    <source>
        <strain evidence="25">RhyPub2mFocal</strain>
        <tissue evidence="25">Leaves</tissue>
    </source>
</reference>
<feature type="compositionally biased region" description="Polar residues" evidence="22">
    <location>
        <begin position="974"/>
        <end position="990"/>
    </location>
</feature>
<dbReference type="InterPro" id="IPR008271">
    <property type="entry name" value="Ser/Thr_kinase_AS"/>
</dbReference>
<evidence type="ECO:0000256" key="9">
    <source>
        <dbReference type="ARBA" id="ARBA00022729"/>
    </source>
</evidence>
<dbReference type="EMBL" id="JAMFTS010000005">
    <property type="protein sequence ID" value="KAJ4755694.1"/>
    <property type="molecule type" value="Genomic_DNA"/>
</dbReference>
<keyword evidence="26" id="KW-1185">Reference proteome</keyword>
<evidence type="ECO:0000256" key="13">
    <source>
        <dbReference type="ARBA" id="ARBA00022840"/>
    </source>
</evidence>
<dbReference type="AlphaFoldDB" id="A0AAV8CLM9"/>
<evidence type="ECO:0000256" key="2">
    <source>
        <dbReference type="ARBA" id="ARBA00008684"/>
    </source>
</evidence>
<dbReference type="FunFam" id="1.10.510.10:FF:000198">
    <property type="entry name" value="receptor protein kinase TMK1"/>
    <property type="match status" value="1"/>
</dbReference>
<evidence type="ECO:0000259" key="24">
    <source>
        <dbReference type="PROSITE" id="PS50011"/>
    </source>
</evidence>
<evidence type="ECO:0000256" key="19">
    <source>
        <dbReference type="ARBA" id="ARBA00047899"/>
    </source>
</evidence>
<evidence type="ECO:0000256" key="17">
    <source>
        <dbReference type="ARBA" id="ARBA00023170"/>
    </source>
</evidence>
<dbReference type="SMART" id="SM00369">
    <property type="entry name" value="LRR_TYP"/>
    <property type="match status" value="4"/>
</dbReference>
<dbReference type="InterPro" id="IPR003591">
    <property type="entry name" value="Leu-rich_rpt_typical-subtyp"/>
</dbReference>
<dbReference type="InterPro" id="IPR013210">
    <property type="entry name" value="LRR_N_plant-typ"/>
</dbReference>
<dbReference type="PROSITE" id="PS00108">
    <property type="entry name" value="PROTEIN_KINASE_ST"/>
    <property type="match status" value="1"/>
</dbReference>
<keyword evidence="8 23" id="KW-0812">Transmembrane</keyword>
<keyword evidence="12" id="KW-0418">Kinase</keyword>
<keyword evidence="5" id="KW-0723">Serine/threonine-protein kinase</keyword>
<evidence type="ECO:0000256" key="3">
    <source>
        <dbReference type="ARBA" id="ARBA00012513"/>
    </source>
</evidence>
<evidence type="ECO:0000313" key="26">
    <source>
        <dbReference type="Proteomes" id="UP001140206"/>
    </source>
</evidence>
<dbReference type="InterPro" id="IPR025875">
    <property type="entry name" value="Leu-rich_rpt_4"/>
</dbReference>
<evidence type="ECO:0000256" key="11">
    <source>
        <dbReference type="ARBA" id="ARBA00022741"/>
    </source>
</evidence>
<evidence type="ECO:0000256" key="23">
    <source>
        <dbReference type="SAM" id="Phobius"/>
    </source>
</evidence>
<dbReference type="PROSITE" id="PS50011">
    <property type="entry name" value="PROTEIN_KINASE_DOM"/>
    <property type="match status" value="1"/>
</dbReference>
<dbReference type="PROSITE" id="PS00107">
    <property type="entry name" value="PROTEIN_KINASE_ATP"/>
    <property type="match status" value="1"/>
</dbReference>
<evidence type="ECO:0000256" key="1">
    <source>
        <dbReference type="ARBA" id="ARBA00004162"/>
    </source>
</evidence>
<dbReference type="FunFam" id="3.80.10.10:FF:000190">
    <property type="entry name" value="Receptor-like kinase TMK4"/>
    <property type="match status" value="1"/>
</dbReference>
<keyword evidence="18" id="KW-0325">Glycoprotein</keyword>
<dbReference type="InterPro" id="IPR032675">
    <property type="entry name" value="LRR_dom_sf"/>
</dbReference>
<evidence type="ECO:0000256" key="22">
    <source>
        <dbReference type="SAM" id="MobiDB-lite"/>
    </source>
</evidence>
<dbReference type="Pfam" id="PF07714">
    <property type="entry name" value="PK_Tyr_Ser-Thr"/>
    <property type="match status" value="1"/>
</dbReference>
<feature type="region of interest" description="Disordered" evidence="22">
    <location>
        <begin position="974"/>
        <end position="1006"/>
    </location>
</feature>
<dbReference type="EC" id="2.7.11.1" evidence="3"/>
<dbReference type="PANTHER" id="PTHR47986:SF29">
    <property type="entry name" value="RECEPTOR PROTEIN KINASE TMK1"/>
    <property type="match status" value="1"/>
</dbReference>
<keyword evidence="13 21" id="KW-0067">ATP-binding</keyword>
<comment type="catalytic activity">
    <reaction evidence="19">
        <text>L-threonyl-[protein] + ATP = O-phospho-L-threonyl-[protein] + ADP + H(+)</text>
        <dbReference type="Rhea" id="RHEA:46608"/>
        <dbReference type="Rhea" id="RHEA-COMP:11060"/>
        <dbReference type="Rhea" id="RHEA-COMP:11605"/>
        <dbReference type="ChEBI" id="CHEBI:15378"/>
        <dbReference type="ChEBI" id="CHEBI:30013"/>
        <dbReference type="ChEBI" id="CHEBI:30616"/>
        <dbReference type="ChEBI" id="CHEBI:61977"/>
        <dbReference type="ChEBI" id="CHEBI:456216"/>
        <dbReference type="EC" id="2.7.11.1"/>
    </reaction>
</comment>
<dbReference type="Gene3D" id="3.30.200.20">
    <property type="entry name" value="Phosphorylase Kinase, domain 1"/>
    <property type="match status" value="1"/>
</dbReference>
<dbReference type="GO" id="GO:0005886">
    <property type="term" value="C:plasma membrane"/>
    <property type="evidence" value="ECO:0007669"/>
    <property type="project" value="UniProtKB-SubCell"/>
</dbReference>
<proteinExistence type="inferred from homology"/>
<feature type="region of interest" description="Disordered" evidence="22">
    <location>
        <begin position="493"/>
        <end position="538"/>
    </location>
</feature>
<comment type="caution">
    <text evidence="25">The sequence shown here is derived from an EMBL/GenBank/DDBJ whole genome shotgun (WGS) entry which is preliminary data.</text>
</comment>
<comment type="similarity">
    <text evidence="2">Belongs to the protein kinase superfamily. Ser/Thr protein kinase family.</text>
</comment>
<feature type="compositionally biased region" description="Low complexity" evidence="22">
    <location>
        <begin position="526"/>
        <end position="537"/>
    </location>
</feature>
<protein>
    <recommendedName>
        <fullName evidence="3">non-specific serine/threonine protein kinase</fullName>
        <ecNumber evidence="3">2.7.11.1</ecNumber>
    </recommendedName>
</protein>
<dbReference type="InterPro" id="IPR000719">
    <property type="entry name" value="Prot_kinase_dom"/>
</dbReference>
<evidence type="ECO:0000256" key="7">
    <source>
        <dbReference type="ARBA" id="ARBA00022679"/>
    </source>
</evidence>
<evidence type="ECO:0000256" key="16">
    <source>
        <dbReference type="ARBA" id="ARBA00023157"/>
    </source>
</evidence>
<evidence type="ECO:0000256" key="14">
    <source>
        <dbReference type="ARBA" id="ARBA00022989"/>
    </source>
</evidence>
<dbReference type="CDD" id="cd14066">
    <property type="entry name" value="STKc_IRAK"/>
    <property type="match status" value="1"/>
</dbReference>
<evidence type="ECO:0000256" key="6">
    <source>
        <dbReference type="ARBA" id="ARBA00022614"/>
    </source>
</evidence>
<evidence type="ECO:0000256" key="12">
    <source>
        <dbReference type="ARBA" id="ARBA00022777"/>
    </source>
</evidence>
<feature type="compositionally biased region" description="Gly residues" evidence="22">
    <location>
        <begin position="516"/>
        <end position="525"/>
    </location>
</feature>
<sequence>MCTLSLSPLSFLFPLGFSLYTSPLFLSSPNLPFSLSPPPMPPLRPPLHQPCSLTMPLFLLLLSILSSLLSIESVELAASDLPALQAVAKELGVAHWTASQPCGNWAGLTCSLDGHVSAIQLGNRNLTGSLSSAVGNLTALTKLELQSNSLSGPLPDISTLTLLQSLLLHNNQFASIPPNFFSGLTSLQIVSLDNNPFLPWVIPDSLSSAASLVNFSAVNTNLTGSLPSFLATSFPSFDHLALSFNFLNGSVPDSFSTSPLRSLWLNNQQGPIRLSGSIGFLSNMTSLEQVWLHSNDFSGPIPDMSFLSLLSDLELRDNSLTGPVPESLLSLKSLTKVTLTNNLLQGPVPVFPNSVKDLDLKVDSERFCLSTPGPCDSRVNILLSVAAGFGYPIRFAQNWEGNDPCAGNWMGITCDASGNITVINFQKMGLNGTISPDFAKITTLQKLLLANNNITGTIPAELSKLPSLKELDVSNNSLWGKVPTFTKNVTINTAGNADMGKDQPSIGPGSRNGTSGTNGSGGLGSGSDATGSAAGSSKRTPPGVIVGALFGAIAGLCFIGLLGFYCYRRKKQPFGRVQSPNAATVIHPRHSGSDPDTVKVTIAGAHLNGVTGTASETHTSSGPSTSDVHVVEAGNMVISIQVLRNVTNNFSEDNILGRGGFGTVYKGELHDGTKIAVKRMEAGVMGKGLNEFKSEIAVLTKVRHRNLVSLLGYCLDGNERILVYEYMPQGTLSRHLFDWKEQGIRPLEWKKRLSIALDVARGVEYLHSLAHQSFIHRDLKPSNILLGDDMKAKVADFGLVRLAPADGKCCSVETRLAGTFGYLAPEYAVTGRVTTKSDVFSFGVILMELVTGRKALDETQPEESMHLVTWFRRMQLSSAKDSLRQLADPTLSPLDEETLASVATVAELAGHCCAREPHQRPEMGHAVNVLSSLAESWKPSDQDSDDSYGIDLDMTLPQALKKWQAFEDSQLDDATSSFAMSRDNTQTSIPTRPPGFAESFTSADGR</sequence>
<keyword evidence="9" id="KW-0732">Signal</keyword>
<dbReference type="InterPro" id="IPR017441">
    <property type="entry name" value="Protein_kinase_ATP_BS"/>
</dbReference>
<dbReference type="PANTHER" id="PTHR47986">
    <property type="entry name" value="OSJNBA0070M12.3 PROTEIN"/>
    <property type="match status" value="1"/>
</dbReference>
<dbReference type="Gene3D" id="3.80.10.10">
    <property type="entry name" value="Ribonuclease Inhibitor"/>
    <property type="match status" value="2"/>
</dbReference>
<dbReference type="FunFam" id="3.80.10.10:FF:000129">
    <property type="entry name" value="Leucine-rich repeat receptor-like kinase"/>
    <property type="match status" value="1"/>
</dbReference>
<evidence type="ECO:0000256" key="8">
    <source>
        <dbReference type="ARBA" id="ARBA00022692"/>
    </source>
</evidence>
<evidence type="ECO:0000256" key="15">
    <source>
        <dbReference type="ARBA" id="ARBA00023136"/>
    </source>
</evidence>
<dbReference type="SMART" id="SM00220">
    <property type="entry name" value="S_TKc"/>
    <property type="match status" value="1"/>
</dbReference>
<feature type="transmembrane region" description="Helical" evidence="23">
    <location>
        <begin position="544"/>
        <end position="567"/>
    </location>
</feature>
<keyword evidence="10" id="KW-0677">Repeat</keyword>
<keyword evidence="14 23" id="KW-1133">Transmembrane helix</keyword>
<dbReference type="GO" id="GO:0005524">
    <property type="term" value="F:ATP binding"/>
    <property type="evidence" value="ECO:0007669"/>
    <property type="project" value="UniProtKB-UniRule"/>
</dbReference>
<evidence type="ECO:0000256" key="10">
    <source>
        <dbReference type="ARBA" id="ARBA00022737"/>
    </source>
</evidence>
<dbReference type="Pfam" id="PF08263">
    <property type="entry name" value="LRRNT_2"/>
    <property type="match status" value="2"/>
</dbReference>